<dbReference type="PANTHER" id="PTHR46825:SF11">
    <property type="entry name" value="PENICILLIN-BINDING PROTEIN 4"/>
    <property type="match status" value="1"/>
</dbReference>
<dbReference type="SUPFAM" id="SSF56601">
    <property type="entry name" value="beta-lactamase/transpeptidase-like"/>
    <property type="match status" value="1"/>
</dbReference>
<dbReference type="EMBL" id="JBGQPK010000012">
    <property type="protein sequence ID" value="MFL2028870.1"/>
    <property type="molecule type" value="Genomic_DNA"/>
</dbReference>
<reference evidence="5 6" key="1">
    <citation type="submission" date="2024-08" db="EMBL/GenBank/DDBJ databases">
        <authorList>
            <person name="Arias E."/>
        </authorList>
    </citation>
    <scope>NUCLEOTIDE SEQUENCE [LARGE SCALE GENOMIC DNA]</scope>
    <source>
        <strain evidence="5 6">FAM 25317</strain>
    </source>
</reference>
<feature type="signal peptide" evidence="3">
    <location>
        <begin position="1"/>
        <end position="24"/>
    </location>
</feature>
<dbReference type="PANTHER" id="PTHR46825">
    <property type="entry name" value="D-ALANYL-D-ALANINE-CARBOXYPEPTIDASE/ENDOPEPTIDASE AMPH"/>
    <property type="match status" value="1"/>
</dbReference>
<dbReference type="EC" id="3.-.-.-" evidence="5"/>
<dbReference type="InterPro" id="IPR012338">
    <property type="entry name" value="Beta-lactam/transpept-like"/>
</dbReference>
<protein>
    <submittedName>
        <fullName evidence="5">Serine hydrolase domain-containing protein</fullName>
        <ecNumber evidence="5">3.-.-.-</ecNumber>
    </submittedName>
</protein>
<name>A0ABW8UF80_9LACO</name>
<dbReference type="GO" id="GO:0016787">
    <property type="term" value="F:hydrolase activity"/>
    <property type="evidence" value="ECO:0007669"/>
    <property type="project" value="UniProtKB-KW"/>
</dbReference>
<dbReference type="RefSeq" id="WP_125549606.1">
    <property type="nucleotide sequence ID" value="NZ_JBGQPK010000012.1"/>
</dbReference>
<dbReference type="InterPro" id="IPR001466">
    <property type="entry name" value="Beta-lactam-related"/>
</dbReference>
<comment type="subcellular location">
    <subcellularLocation>
        <location evidence="1">Membrane</location>
    </subcellularLocation>
</comment>
<dbReference type="Gene3D" id="3.40.710.10">
    <property type="entry name" value="DD-peptidase/beta-lactamase superfamily"/>
    <property type="match status" value="1"/>
</dbReference>
<comment type="caution">
    <text evidence="5">The sequence shown here is derived from an EMBL/GenBank/DDBJ whole genome shotgun (WGS) entry which is preliminary data.</text>
</comment>
<feature type="chain" id="PRO_5045813390" evidence="3">
    <location>
        <begin position="25"/>
        <end position="343"/>
    </location>
</feature>
<gene>
    <name evidence="5" type="ORF">ACEN34_04480</name>
</gene>
<feature type="domain" description="Beta-lactamase-related" evidence="4">
    <location>
        <begin position="36"/>
        <end position="327"/>
    </location>
</feature>
<dbReference type="Pfam" id="PF00144">
    <property type="entry name" value="Beta-lactamase"/>
    <property type="match status" value="1"/>
</dbReference>
<evidence type="ECO:0000256" key="1">
    <source>
        <dbReference type="ARBA" id="ARBA00004370"/>
    </source>
</evidence>
<keyword evidence="5" id="KW-0378">Hydrolase</keyword>
<dbReference type="Proteomes" id="UP001625389">
    <property type="component" value="Unassembled WGS sequence"/>
</dbReference>
<evidence type="ECO:0000256" key="2">
    <source>
        <dbReference type="ARBA" id="ARBA00023136"/>
    </source>
</evidence>
<keyword evidence="3" id="KW-0732">Signal</keyword>
<keyword evidence="2" id="KW-0472">Membrane</keyword>
<sequence>MKRRSMILISLILVLVGSSIPVQAAGRSTEIQQVNQQLKKQHFTGSVLIIRDGRTILQHSYGYANFMKLQPNTTASDYQLASTQKVLTAVLFMQLVQAGKVQLNAPLSRYYPQIAHSKQITLRQMLDMNSGLYSMTDAQTMLSDSQLIKFAAQHVKVKAIGQHNYEPVNYTLLTGIIERVTQQSYQTLVKQRIIRPLKLQHTGFMLADYQQEATTTVAYKAVNSFLPYLVHDHESKIALNRKLGTGNMYSTVTDLFRLEQAIQQNKLLKPASVATLFNATDGSYRGGLYNYRDFVVSHGVESSYEAGLAMSRDGYSGVILLSNRKTGVSLSQQARKLYQRLRL</sequence>
<organism evidence="5 6">
    <name type="scientific">Loigolactobacillus zhaoyuanensis</name>
    <dbReference type="NCBI Taxonomy" id="2486017"/>
    <lineage>
        <taxon>Bacteria</taxon>
        <taxon>Bacillati</taxon>
        <taxon>Bacillota</taxon>
        <taxon>Bacilli</taxon>
        <taxon>Lactobacillales</taxon>
        <taxon>Lactobacillaceae</taxon>
        <taxon>Loigolactobacillus</taxon>
    </lineage>
</organism>
<proteinExistence type="predicted"/>
<dbReference type="InterPro" id="IPR050491">
    <property type="entry name" value="AmpC-like"/>
</dbReference>
<evidence type="ECO:0000313" key="5">
    <source>
        <dbReference type="EMBL" id="MFL2028870.1"/>
    </source>
</evidence>
<accession>A0ABW8UF80</accession>
<evidence type="ECO:0000256" key="3">
    <source>
        <dbReference type="SAM" id="SignalP"/>
    </source>
</evidence>
<evidence type="ECO:0000313" key="6">
    <source>
        <dbReference type="Proteomes" id="UP001625389"/>
    </source>
</evidence>
<keyword evidence="6" id="KW-1185">Reference proteome</keyword>
<evidence type="ECO:0000259" key="4">
    <source>
        <dbReference type="Pfam" id="PF00144"/>
    </source>
</evidence>